<protein>
    <recommendedName>
        <fullName evidence="1">PA14 domain-containing protein</fullName>
    </recommendedName>
</protein>
<dbReference type="PROSITE" id="PS51820">
    <property type="entry name" value="PA14"/>
    <property type="match status" value="1"/>
</dbReference>
<dbReference type="InterPro" id="IPR037524">
    <property type="entry name" value="PA14/GLEYA"/>
</dbReference>
<sequence>MVSFTNSAKHNSKWKDLRVANGVYLERWDRIDYKRVKFLLADPRYPNLPSFTECVPTFEQPSKWGDFFGSRLRTYFVPLETGNHYFVLSSNAGSELFLSKNEKPETKSMITYIDGGFPALKYEYDRFTNQKSLPIYLMKGRYYYMEAIMKDDHQDYDHLEAGLYTPDGQFYNVIPSKFLWTTLRTPPAQNATYQAILLKVAARAGAEAGLSFGGRWAMKTGAKSGAKTGALAGMEAGASAGAKAGTKAAMEMTTKTLQDAFNSFHGDSLHKFKITIKNGSVVDITGPGMKGPLLMEVVVVAVLEEEEVVEEVAVVVVVDQRGLLAQQELQELPGQ</sequence>
<keyword evidence="3" id="KW-1185">Reference proteome</keyword>
<evidence type="ECO:0000259" key="1">
    <source>
        <dbReference type="PROSITE" id="PS51820"/>
    </source>
</evidence>
<dbReference type="AlphaFoldDB" id="A0A9W9YDL4"/>
<feature type="domain" description="PA14" evidence="1">
    <location>
        <begin position="18"/>
        <end position="177"/>
    </location>
</feature>
<dbReference type="OrthoDB" id="5990417at2759"/>
<name>A0A9W9YDL4_9CNID</name>
<evidence type="ECO:0000313" key="2">
    <source>
        <dbReference type="EMBL" id="KAJ7334524.1"/>
    </source>
</evidence>
<gene>
    <name evidence="2" type="ORF">OS493_014848</name>
</gene>
<comment type="caution">
    <text evidence="2">The sequence shown here is derived from an EMBL/GenBank/DDBJ whole genome shotgun (WGS) entry which is preliminary data.</text>
</comment>
<dbReference type="Proteomes" id="UP001163046">
    <property type="component" value="Unassembled WGS sequence"/>
</dbReference>
<dbReference type="EMBL" id="MU827784">
    <property type="protein sequence ID" value="KAJ7334524.1"/>
    <property type="molecule type" value="Genomic_DNA"/>
</dbReference>
<proteinExistence type="predicted"/>
<evidence type="ECO:0000313" key="3">
    <source>
        <dbReference type="Proteomes" id="UP001163046"/>
    </source>
</evidence>
<accession>A0A9W9YDL4</accession>
<reference evidence="2" key="1">
    <citation type="submission" date="2023-01" db="EMBL/GenBank/DDBJ databases">
        <title>Genome assembly of the deep-sea coral Lophelia pertusa.</title>
        <authorList>
            <person name="Herrera S."/>
            <person name="Cordes E."/>
        </authorList>
    </citation>
    <scope>NUCLEOTIDE SEQUENCE</scope>
    <source>
        <strain evidence="2">USNM1676648</strain>
        <tissue evidence="2">Polyp</tissue>
    </source>
</reference>
<organism evidence="2 3">
    <name type="scientific">Desmophyllum pertusum</name>
    <dbReference type="NCBI Taxonomy" id="174260"/>
    <lineage>
        <taxon>Eukaryota</taxon>
        <taxon>Metazoa</taxon>
        <taxon>Cnidaria</taxon>
        <taxon>Anthozoa</taxon>
        <taxon>Hexacorallia</taxon>
        <taxon>Scleractinia</taxon>
        <taxon>Caryophylliina</taxon>
        <taxon>Caryophylliidae</taxon>
        <taxon>Desmophyllum</taxon>
    </lineage>
</organism>